<dbReference type="SUPFAM" id="SSF88723">
    <property type="entry name" value="PIN domain-like"/>
    <property type="match status" value="1"/>
</dbReference>
<comment type="cofactor">
    <cofactor evidence="1">
        <name>Mg(2+)</name>
        <dbReference type="ChEBI" id="CHEBI:18420"/>
    </cofactor>
</comment>
<dbReference type="RefSeq" id="WP_218126433.1">
    <property type="nucleotide sequence ID" value="NZ_FNGF01000003.1"/>
</dbReference>
<keyword evidence="3" id="KW-0540">Nuclease</keyword>
<proteinExistence type="inferred from homology"/>
<dbReference type="EMBL" id="FNGF01000003">
    <property type="protein sequence ID" value="SDL08372.1"/>
    <property type="molecule type" value="Genomic_DNA"/>
</dbReference>
<evidence type="ECO:0000256" key="1">
    <source>
        <dbReference type="ARBA" id="ARBA00001946"/>
    </source>
</evidence>
<evidence type="ECO:0000256" key="3">
    <source>
        <dbReference type="ARBA" id="ARBA00022722"/>
    </source>
</evidence>
<sequence length="144" mass="15843">MIVVFDTDVVSEIIRENGDFGIVLWSNRYTAEALTTSVCIAELRWGVAQLPAGRKRTALEIAVDKIEIEAFRDRILPFDARAAAHYGRIRQARKAAGRPMGSTDAMIAAICASRGAALATRNIKDFEGTGVPLLDPWKDQRTPE</sequence>
<keyword evidence="2" id="KW-1277">Toxin-antitoxin system</keyword>
<dbReference type="InterPro" id="IPR029060">
    <property type="entry name" value="PIN-like_dom_sf"/>
</dbReference>
<dbReference type="Gene3D" id="3.40.50.1010">
    <property type="entry name" value="5'-nuclease"/>
    <property type="match status" value="1"/>
</dbReference>
<organism evidence="9 10">
    <name type="scientific">Glycomyces sambucus</name>
    <dbReference type="NCBI Taxonomy" id="380244"/>
    <lineage>
        <taxon>Bacteria</taxon>
        <taxon>Bacillati</taxon>
        <taxon>Actinomycetota</taxon>
        <taxon>Actinomycetes</taxon>
        <taxon>Glycomycetales</taxon>
        <taxon>Glycomycetaceae</taxon>
        <taxon>Glycomyces</taxon>
    </lineage>
</organism>
<dbReference type="Pfam" id="PF01850">
    <property type="entry name" value="PIN"/>
    <property type="match status" value="1"/>
</dbReference>
<evidence type="ECO:0000313" key="9">
    <source>
        <dbReference type="EMBL" id="SDL08372.1"/>
    </source>
</evidence>
<dbReference type="GO" id="GO:0046872">
    <property type="term" value="F:metal ion binding"/>
    <property type="evidence" value="ECO:0007669"/>
    <property type="project" value="UniProtKB-KW"/>
</dbReference>
<dbReference type="PANTHER" id="PTHR33653:SF1">
    <property type="entry name" value="RIBONUCLEASE VAPC2"/>
    <property type="match status" value="1"/>
</dbReference>
<dbReference type="PANTHER" id="PTHR33653">
    <property type="entry name" value="RIBONUCLEASE VAPC2"/>
    <property type="match status" value="1"/>
</dbReference>
<evidence type="ECO:0000256" key="7">
    <source>
        <dbReference type="ARBA" id="ARBA00038093"/>
    </source>
</evidence>
<keyword evidence="6" id="KW-0460">Magnesium</keyword>
<dbReference type="GO" id="GO:0004518">
    <property type="term" value="F:nuclease activity"/>
    <property type="evidence" value="ECO:0007669"/>
    <property type="project" value="UniProtKB-KW"/>
</dbReference>
<dbReference type="GO" id="GO:0016787">
    <property type="term" value="F:hydrolase activity"/>
    <property type="evidence" value="ECO:0007669"/>
    <property type="project" value="UniProtKB-KW"/>
</dbReference>
<comment type="similarity">
    <text evidence="7">Belongs to the PINc/VapC protein family.</text>
</comment>
<dbReference type="Proteomes" id="UP000198662">
    <property type="component" value="Unassembled WGS sequence"/>
</dbReference>
<protein>
    <recommendedName>
        <fullName evidence="8">PIN domain-containing protein</fullName>
    </recommendedName>
</protein>
<feature type="domain" description="PIN" evidence="8">
    <location>
        <begin position="3"/>
        <end position="123"/>
    </location>
</feature>
<dbReference type="InterPro" id="IPR050556">
    <property type="entry name" value="Type_II_TA_system_RNase"/>
</dbReference>
<evidence type="ECO:0000256" key="6">
    <source>
        <dbReference type="ARBA" id="ARBA00022842"/>
    </source>
</evidence>
<gene>
    <name evidence="9" type="ORF">SAMN05216298_2644</name>
</gene>
<evidence type="ECO:0000259" key="8">
    <source>
        <dbReference type="Pfam" id="PF01850"/>
    </source>
</evidence>
<evidence type="ECO:0000256" key="5">
    <source>
        <dbReference type="ARBA" id="ARBA00022801"/>
    </source>
</evidence>
<reference evidence="10" key="1">
    <citation type="submission" date="2016-10" db="EMBL/GenBank/DDBJ databases">
        <authorList>
            <person name="Varghese N."/>
            <person name="Submissions S."/>
        </authorList>
    </citation>
    <scope>NUCLEOTIDE SEQUENCE [LARGE SCALE GENOMIC DNA]</scope>
    <source>
        <strain evidence="10">CGMCC 4.3147</strain>
    </source>
</reference>
<evidence type="ECO:0000313" key="10">
    <source>
        <dbReference type="Proteomes" id="UP000198662"/>
    </source>
</evidence>
<evidence type="ECO:0000256" key="2">
    <source>
        <dbReference type="ARBA" id="ARBA00022649"/>
    </source>
</evidence>
<keyword evidence="10" id="KW-1185">Reference proteome</keyword>
<dbReference type="AlphaFoldDB" id="A0A1G9H661"/>
<dbReference type="CDD" id="cd18731">
    <property type="entry name" value="PIN_NgFitB-like"/>
    <property type="match status" value="1"/>
</dbReference>
<evidence type="ECO:0000256" key="4">
    <source>
        <dbReference type="ARBA" id="ARBA00022723"/>
    </source>
</evidence>
<dbReference type="InterPro" id="IPR002716">
    <property type="entry name" value="PIN_dom"/>
</dbReference>
<dbReference type="STRING" id="380244.SAMN05216298_2644"/>
<accession>A0A1G9H661</accession>
<name>A0A1G9H661_9ACTN</name>
<keyword evidence="5" id="KW-0378">Hydrolase</keyword>
<keyword evidence="4" id="KW-0479">Metal-binding</keyword>